<dbReference type="NCBIfam" id="TIGR02937">
    <property type="entry name" value="sigma70-ECF"/>
    <property type="match status" value="1"/>
</dbReference>
<feature type="domain" description="RNA polymerase sigma factor 70 region 4 type 2" evidence="6">
    <location>
        <begin position="113"/>
        <end position="165"/>
    </location>
</feature>
<reference evidence="7 8" key="1">
    <citation type="submission" date="2016-11" db="EMBL/GenBank/DDBJ databases">
        <authorList>
            <person name="Jaros S."/>
            <person name="Januszkiewicz K."/>
            <person name="Wedrychowicz H."/>
        </authorList>
    </citation>
    <scope>NUCLEOTIDE SEQUENCE [LARGE SCALE GENOMIC DNA]</scope>
    <source>
        <strain evidence="7 8">DSM 14828</strain>
    </source>
</reference>
<dbReference type="GO" id="GO:0006352">
    <property type="term" value="P:DNA-templated transcription initiation"/>
    <property type="evidence" value="ECO:0007669"/>
    <property type="project" value="InterPro"/>
</dbReference>
<keyword evidence="3" id="KW-0731">Sigma factor</keyword>
<sequence>MEQALIEKIKNKDQEAFRQLYESLSDYALRTAYAITGNDANASDAVQETFIRIYYHIGSYDISKPFKPWFYRILVNECNRLMKKTMKISFLSDYLENSPDFKTNDSYRFQEYEELYKALKKLSDIHRIPIVLKYLSGFTDEESAQILDINVNTLKSRVHKAKAKLKKTMESSLEGGINNG</sequence>
<dbReference type="Pfam" id="PF08281">
    <property type="entry name" value="Sigma70_r4_2"/>
    <property type="match status" value="1"/>
</dbReference>
<dbReference type="InterPro" id="IPR013249">
    <property type="entry name" value="RNA_pol_sigma70_r4_t2"/>
</dbReference>
<dbReference type="AlphaFoldDB" id="A0A1M4XWG2"/>
<dbReference type="InterPro" id="IPR036388">
    <property type="entry name" value="WH-like_DNA-bd_sf"/>
</dbReference>
<dbReference type="SUPFAM" id="SSF88946">
    <property type="entry name" value="Sigma2 domain of RNA polymerase sigma factors"/>
    <property type="match status" value="1"/>
</dbReference>
<gene>
    <name evidence="7" type="ORF">SAMN02746064_01601</name>
</gene>
<dbReference type="RefSeq" id="WP_073270869.1">
    <property type="nucleotide sequence ID" value="NZ_FQTU01000011.1"/>
</dbReference>
<evidence type="ECO:0000259" key="6">
    <source>
        <dbReference type="Pfam" id="PF08281"/>
    </source>
</evidence>
<feature type="domain" description="RNA polymerase sigma-70 region 2" evidence="5">
    <location>
        <begin position="20"/>
        <end position="85"/>
    </location>
</feature>
<dbReference type="PANTHER" id="PTHR43133:SF51">
    <property type="entry name" value="RNA POLYMERASE SIGMA FACTOR"/>
    <property type="match status" value="1"/>
</dbReference>
<evidence type="ECO:0000313" key="8">
    <source>
        <dbReference type="Proteomes" id="UP000184251"/>
    </source>
</evidence>
<accession>A0A1M4XWG2</accession>
<evidence type="ECO:0000313" key="7">
    <source>
        <dbReference type="EMBL" id="SHE97582.1"/>
    </source>
</evidence>
<proteinExistence type="inferred from homology"/>
<dbReference type="OrthoDB" id="9782703at2"/>
<dbReference type="GO" id="GO:0003677">
    <property type="term" value="F:DNA binding"/>
    <property type="evidence" value="ECO:0007669"/>
    <property type="project" value="InterPro"/>
</dbReference>
<comment type="similarity">
    <text evidence="1">Belongs to the sigma-70 factor family. ECF subfamily.</text>
</comment>
<dbReference type="STRING" id="1120975.SAMN02746064_01601"/>
<dbReference type="InterPro" id="IPR013324">
    <property type="entry name" value="RNA_pol_sigma_r3/r4-like"/>
</dbReference>
<dbReference type="Gene3D" id="1.10.10.10">
    <property type="entry name" value="Winged helix-like DNA-binding domain superfamily/Winged helix DNA-binding domain"/>
    <property type="match status" value="1"/>
</dbReference>
<evidence type="ECO:0000259" key="5">
    <source>
        <dbReference type="Pfam" id="PF04542"/>
    </source>
</evidence>
<keyword evidence="2" id="KW-0805">Transcription regulation</keyword>
<keyword evidence="8" id="KW-1185">Reference proteome</keyword>
<dbReference type="Proteomes" id="UP000184251">
    <property type="component" value="Unassembled WGS sequence"/>
</dbReference>
<dbReference type="SUPFAM" id="SSF88659">
    <property type="entry name" value="Sigma3 and sigma4 domains of RNA polymerase sigma factors"/>
    <property type="match status" value="1"/>
</dbReference>
<dbReference type="InterPro" id="IPR007627">
    <property type="entry name" value="RNA_pol_sigma70_r2"/>
</dbReference>
<dbReference type="CDD" id="cd06171">
    <property type="entry name" value="Sigma70_r4"/>
    <property type="match status" value="1"/>
</dbReference>
<dbReference type="InterPro" id="IPR014284">
    <property type="entry name" value="RNA_pol_sigma-70_dom"/>
</dbReference>
<evidence type="ECO:0000256" key="3">
    <source>
        <dbReference type="ARBA" id="ARBA00023082"/>
    </source>
</evidence>
<evidence type="ECO:0000256" key="2">
    <source>
        <dbReference type="ARBA" id="ARBA00023015"/>
    </source>
</evidence>
<protein>
    <submittedName>
        <fullName evidence="7">RNA polymerase sigma-70 factor, ECF subfamily</fullName>
    </submittedName>
</protein>
<dbReference type="EMBL" id="FQTU01000011">
    <property type="protein sequence ID" value="SHE97582.1"/>
    <property type="molecule type" value="Genomic_DNA"/>
</dbReference>
<dbReference type="InterPro" id="IPR039425">
    <property type="entry name" value="RNA_pol_sigma-70-like"/>
</dbReference>
<keyword evidence="4" id="KW-0804">Transcription</keyword>
<name>A0A1M4XWG2_9FIRM</name>
<dbReference type="InterPro" id="IPR013325">
    <property type="entry name" value="RNA_pol_sigma_r2"/>
</dbReference>
<dbReference type="GO" id="GO:0016987">
    <property type="term" value="F:sigma factor activity"/>
    <property type="evidence" value="ECO:0007669"/>
    <property type="project" value="UniProtKB-KW"/>
</dbReference>
<dbReference type="PANTHER" id="PTHR43133">
    <property type="entry name" value="RNA POLYMERASE ECF-TYPE SIGMA FACTO"/>
    <property type="match status" value="1"/>
</dbReference>
<organism evidence="7 8">
    <name type="scientific">Alkalibacter saccharofermentans DSM 14828</name>
    <dbReference type="NCBI Taxonomy" id="1120975"/>
    <lineage>
        <taxon>Bacteria</taxon>
        <taxon>Bacillati</taxon>
        <taxon>Bacillota</taxon>
        <taxon>Clostridia</taxon>
        <taxon>Eubacteriales</taxon>
        <taxon>Eubacteriaceae</taxon>
        <taxon>Alkalibacter</taxon>
    </lineage>
</organism>
<dbReference type="Pfam" id="PF04542">
    <property type="entry name" value="Sigma70_r2"/>
    <property type="match status" value="1"/>
</dbReference>
<dbReference type="Gene3D" id="1.10.1740.10">
    <property type="match status" value="1"/>
</dbReference>
<evidence type="ECO:0000256" key="1">
    <source>
        <dbReference type="ARBA" id="ARBA00010641"/>
    </source>
</evidence>
<evidence type="ECO:0000256" key="4">
    <source>
        <dbReference type="ARBA" id="ARBA00023163"/>
    </source>
</evidence>